<proteinExistence type="predicted"/>
<dbReference type="EMBL" id="FORI01000001">
    <property type="protein sequence ID" value="SFI42071.1"/>
    <property type="molecule type" value="Genomic_DNA"/>
</dbReference>
<dbReference type="OrthoDB" id="531614at2"/>
<gene>
    <name evidence="1" type="ORF">SAMN04487775_101262</name>
</gene>
<sequence>MNGNTKEIKYTLAREEMIELLEKYPFLVYRNIYSGEKTHDTLDEDIEYNEWTSWDGSGWEHIWKRYLTYLFIEYDKLNEKIKKDFMIFETKEKYGSFRCYTSFGNKEIFELENKLGMISKWTCIRCGKQPKNSKGQHIIWRTTGWICPYCKECFKKEISGNDWSKKKERKWQKDMLQECKEVKKRDFAMLHYDYNTETRISYGDLWDF</sequence>
<dbReference type="RefSeq" id="WP_074929873.1">
    <property type="nucleotide sequence ID" value="NZ_FORI01000001.1"/>
</dbReference>
<reference evidence="2" key="1">
    <citation type="submission" date="2016-10" db="EMBL/GenBank/DDBJ databases">
        <authorList>
            <person name="Varghese N."/>
            <person name="Submissions S."/>
        </authorList>
    </citation>
    <scope>NUCLEOTIDE SEQUENCE [LARGE SCALE GENOMIC DNA]</scope>
    <source>
        <strain evidence="2">XBD1002</strain>
    </source>
</reference>
<keyword evidence="2" id="KW-1185">Reference proteome</keyword>
<evidence type="ECO:0000313" key="1">
    <source>
        <dbReference type="EMBL" id="SFI42071.1"/>
    </source>
</evidence>
<evidence type="ECO:0000313" key="2">
    <source>
        <dbReference type="Proteomes" id="UP000182737"/>
    </source>
</evidence>
<accession>A0A1I3I2B6</accession>
<organism evidence="1 2">
    <name type="scientific">Treponema bryantii</name>
    <dbReference type="NCBI Taxonomy" id="163"/>
    <lineage>
        <taxon>Bacteria</taxon>
        <taxon>Pseudomonadati</taxon>
        <taxon>Spirochaetota</taxon>
        <taxon>Spirochaetia</taxon>
        <taxon>Spirochaetales</taxon>
        <taxon>Treponemataceae</taxon>
        <taxon>Treponema</taxon>
    </lineage>
</organism>
<dbReference type="AlphaFoldDB" id="A0A1I3I2B6"/>
<dbReference type="Proteomes" id="UP000182737">
    <property type="component" value="Unassembled WGS sequence"/>
</dbReference>
<name>A0A1I3I2B6_9SPIR</name>
<protein>
    <submittedName>
        <fullName evidence="1">Uncharacterized protein</fullName>
    </submittedName>
</protein>